<keyword evidence="4 6" id="KW-0067">ATP-binding</keyword>
<dbReference type="PANTHER" id="PTHR42734">
    <property type="entry name" value="METAL TRANSPORT SYSTEM ATP-BINDING PROTEIN TM_0124-RELATED"/>
    <property type="match status" value="1"/>
</dbReference>
<dbReference type="PROSITE" id="PS50893">
    <property type="entry name" value="ABC_TRANSPORTER_2"/>
    <property type="match status" value="1"/>
</dbReference>
<dbReference type="SMART" id="SM00382">
    <property type="entry name" value="AAA"/>
    <property type="match status" value="1"/>
</dbReference>
<dbReference type="InterPro" id="IPR017871">
    <property type="entry name" value="ABC_transporter-like_CS"/>
</dbReference>
<dbReference type="SUPFAM" id="SSF52540">
    <property type="entry name" value="P-loop containing nucleoside triphosphate hydrolases"/>
    <property type="match status" value="1"/>
</dbReference>
<proteinExistence type="inferred from homology"/>
<keyword evidence="7" id="KW-1185">Reference proteome</keyword>
<evidence type="ECO:0000256" key="1">
    <source>
        <dbReference type="ARBA" id="ARBA00005417"/>
    </source>
</evidence>
<dbReference type="InterPro" id="IPR050153">
    <property type="entry name" value="Metal_Ion_Import_ABC"/>
</dbReference>
<dbReference type="InterPro" id="IPR003439">
    <property type="entry name" value="ABC_transporter-like_ATP-bd"/>
</dbReference>
<sequence length="268" mass="29524">MTVMSAHLVRLNDALLVRGGTQIFSDLSLTVEGGQRLAIIGPNGVGKTSLSMVLSGRLRLSKGEIELLGHDVRRTDIRTLRPKIGYFSDELAPRLGPEMTALQAVALGRYSGLRSEWFSLTPADLLEADRLLQLVELSDARDRTLESLSSGQRQRVLLARAFCGTPQLTVLDEPTSHLDLVARELMIVALERILGEHHRDGALIMVAHHLEDLPSSITHVLVLAQERHWFGPIDEVLTAQTLTEAYQHPIEVHSLAGRRIATAKTHPA</sequence>
<dbReference type="Pfam" id="PF00005">
    <property type="entry name" value="ABC_tran"/>
    <property type="match status" value="1"/>
</dbReference>
<dbReference type="PANTHER" id="PTHR42734:SF17">
    <property type="entry name" value="METAL TRANSPORT SYSTEM ATP-BINDING PROTEIN TM_0124-RELATED"/>
    <property type="match status" value="1"/>
</dbReference>
<organism evidence="6 7">
    <name type="scientific">Ferrimicrobium acidiphilum</name>
    <dbReference type="NCBI Taxonomy" id="121039"/>
    <lineage>
        <taxon>Bacteria</taxon>
        <taxon>Bacillati</taxon>
        <taxon>Actinomycetota</taxon>
        <taxon>Acidimicrobiia</taxon>
        <taxon>Acidimicrobiales</taxon>
        <taxon>Acidimicrobiaceae</taxon>
        <taxon>Ferrimicrobium</taxon>
    </lineage>
</organism>
<protein>
    <submittedName>
        <fullName evidence="6">ABC transporter ATP-binding protein</fullName>
    </submittedName>
</protein>
<keyword evidence="3" id="KW-0547">Nucleotide-binding</keyword>
<dbReference type="PROSITE" id="PS00211">
    <property type="entry name" value="ABC_TRANSPORTER_1"/>
    <property type="match status" value="1"/>
</dbReference>
<evidence type="ECO:0000256" key="3">
    <source>
        <dbReference type="ARBA" id="ARBA00022741"/>
    </source>
</evidence>
<dbReference type="InterPro" id="IPR027417">
    <property type="entry name" value="P-loop_NTPase"/>
</dbReference>
<dbReference type="EMBL" id="JBFSHR010000008">
    <property type="protein sequence ID" value="MEX6428967.1"/>
    <property type="molecule type" value="Genomic_DNA"/>
</dbReference>
<dbReference type="Proteomes" id="UP001560267">
    <property type="component" value="Unassembled WGS sequence"/>
</dbReference>
<evidence type="ECO:0000256" key="2">
    <source>
        <dbReference type="ARBA" id="ARBA00022448"/>
    </source>
</evidence>
<name>A0ABV3Y099_9ACTN</name>
<evidence type="ECO:0000259" key="5">
    <source>
        <dbReference type="PROSITE" id="PS50893"/>
    </source>
</evidence>
<keyword evidence="2" id="KW-0813">Transport</keyword>
<evidence type="ECO:0000256" key="4">
    <source>
        <dbReference type="ARBA" id="ARBA00022840"/>
    </source>
</evidence>
<dbReference type="Gene3D" id="3.40.50.300">
    <property type="entry name" value="P-loop containing nucleotide triphosphate hydrolases"/>
    <property type="match status" value="1"/>
</dbReference>
<feature type="domain" description="ABC transporter" evidence="5">
    <location>
        <begin position="9"/>
        <end position="250"/>
    </location>
</feature>
<accession>A0ABV3Y099</accession>
<dbReference type="RefSeq" id="WP_298384214.1">
    <property type="nucleotide sequence ID" value="NZ_JBFSHR010000008.1"/>
</dbReference>
<comment type="caution">
    <text evidence="6">The sequence shown here is derived from an EMBL/GenBank/DDBJ whole genome shotgun (WGS) entry which is preliminary data.</text>
</comment>
<gene>
    <name evidence="6" type="ORF">AB6A68_03845</name>
</gene>
<dbReference type="GO" id="GO:0005524">
    <property type="term" value="F:ATP binding"/>
    <property type="evidence" value="ECO:0007669"/>
    <property type="project" value="UniProtKB-KW"/>
</dbReference>
<reference evidence="6 7" key="1">
    <citation type="submission" date="2024-07" db="EMBL/GenBank/DDBJ databases">
        <title>Draft Genome Sequence of Ferrimicrobium acidiphilum Strain YE2023, Isolated from a Pulp of Bioleach Reactor.</title>
        <authorList>
            <person name="Elkina Y.A."/>
            <person name="Bulaeva A.G."/>
            <person name="Beletsky A.V."/>
            <person name="Mardanov A.V."/>
        </authorList>
    </citation>
    <scope>NUCLEOTIDE SEQUENCE [LARGE SCALE GENOMIC DNA]</scope>
    <source>
        <strain evidence="6 7">YE2023</strain>
    </source>
</reference>
<dbReference type="InterPro" id="IPR003593">
    <property type="entry name" value="AAA+_ATPase"/>
</dbReference>
<evidence type="ECO:0000313" key="7">
    <source>
        <dbReference type="Proteomes" id="UP001560267"/>
    </source>
</evidence>
<evidence type="ECO:0000313" key="6">
    <source>
        <dbReference type="EMBL" id="MEX6428967.1"/>
    </source>
</evidence>
<comment type="similarity">
    <text evidence="1">Belongs to the ABC transporter superfamily.</text>
</comment>